<gene>
    <name evidence="2" type="ORF">DYE49_01060</name>
</gene>
<accession>A0A7M1XIF5</accession>
<name>A0A7M1XIF5_9SPIR</name>
<dbReference type="AlphaFoldDB" id="A0A7M1XIF5"/>
<organism evidence="2 3">
    <name type="scientific">Treponema rectale</name>
    <dbReference type="NCBI Taxonomy" id="744512"/>
    <lineage>
        <taxon>Bacteria</taxon>
        <taxon>Pseudomonadati</taxon>
        <taxon>Spirochaetota</taxon>
        <taxon>Spirochaetia</taxon>
        <taxon>Spirochaetales</taxon>
        <taxon>Treponemataceae</taxon>
        <taxon>Treponema</taxon>
    </lineage>
</organism>
<sequence length="243" mass="28680">MEEYLTKTEIRYSQVNSGLHVTLLALAQIIEDATTKFLEQHHLSGGYLNKKYGAILVVLRNHIYFHERCHLGDEIFSQVSVIRKSSVAFFLRTRLYRKNEETPLITSYIQISAIDMKERTLRPLSQFDEFNILPIDEEILTHGLFEKYGHYKDETTTFYHCKVESTDIDYSNHLNNIAYIKYFMNCLSSDELRHLRFQELEINYIKEARENEPLLIEYTKKGNIMYFTTKIDDTVITKAKLVL</sequence>
<evidence type="ECO:0000313" key="2">
    <source>
        <dbReference type="EMBL" id="QOS39117.1"/>
    </source>
</evidence>
<dbReference type="EMBL" id="CP031517">
    <property type="protein sequence ID" value="QOS39117.1"/>
    <property type="molecule type" value="Genomic_DNA"/>
</dbReference>
<feature type="domain" description="Acyl-ACP thioesterase-like C-terminal" evidence="1">
    <location>
        <begin position="153"/>
        <end position="224"/>
    </location>
</feature>
<evidence type="ECO:0000313" key="3">
    <source>
        <dbReference type="Proteomes" id="UP000593591"/>
    </source>
</evidence>
<dbReference type="KEGG" id="trc:DYE49_01060"/>
<dbReference type="InterPro" id="IPR049427">
    <property type="entry name" value="Acyl-ACP_TE_C"/>
</dbReference>
<dbReference type="Pfam" id="PF13279">
    <property type="entry name" value="4HBT_2"/>
    <property type="match status" value="1"/>
</dbReference>
<evidence type="ECO:0000259" key="1">
    <source>
        <dbReference type="Pfam" id="PF20791"/>
    </source>
</evidence>
<dbReference type="InterPro" id="IPR029069">
    <property type="entry name" value="HotDog_dom_sf"/>
</dbReference>
<reference evidence="2 3" key="1">
    <citation type="submission" date="2018-08" db="EMBL/GenBank/DDBJ databases">
        <title>The first complete genome of Treponema rectale (CHPAT), a commensal spirochete of the bovine rectum.</title>
        <authorList>
            <person name="Staton G.J."/>
            <person name="Clegg S.R."/>
            <person name="Carter S.D."/>
            <person name="Radford A.D."/>
            <person name="Darby A."/>
            <person name="Hall N."/>
            <person name="Birtles R.J."/>
            <person name="Evans N.J."/>
        </authorList>
    </citation>
    <scope>NUCLEOTIDE SEQUENCE [LARGE SCALE GENOMIC DNA]</scope>
    <source>
        <strain evidence="2 3">CHPA</strain>
    </source>
</reference>
<dbReference type="Pfam" id="PF20791">
    <property type="entry name" value="Acyl-ACP_TE_C"/>
    <property type="match status" value="1"/>
</dbReference>
<proteinExistence type="predicted"/>
<dbReference type="Proteomes" id="UP000593591">
    <property type="component" value="Chromosome"/>
</dbReference>
<dbReference type="Gene3D" id="3.10.129.10">
    <property type="entry name" value="Hotdog Thioesterase"/>
    <property type="match status" value="2"/>
</dbReference>
<dbReference type="SUPFAM" id="SSF54637">
    <property type="entry name" value="Thioesterase/thiol ester dehydrase-isomerase"/>
    <property type="match status" value="2"/>
</dbReference>
<protein>
    <recommendedName>
        <fullName evidence="1">Acyl-ACP thioesterase-like C-terminal domain-containing protein</fullName>
    </recommendedName>
</protein>